<dbReference type="Pfam" id="PF07544">
    <property type="entry name" value="Med9"/>
    <property type="match status" value="1"/>
</dbReference>
<evidence type="ECO:0000256" key="5">
    <source>
        <dbReference type="ARBA" id="ARBA00023163"/>
    </source>
</evidence>
<proteinExistence type="inferred from homology"/>
<dbReference type="GO" id="GO:0006357">
    <property type="term" value="P:regulation of transcription by RNA polymerase II"/>
    <property type="evidence" value="ECO:0007669"/>
    <property type="project" value="InterPro"/>
</dbReference>
<dbReference type="EMBL" id="KQ085883">
    <property type="protein sequence ID" value="KLO20036.1"/>
    <property type="molecule type" value="Genomic_DNA"/>
</dbReference>
<evidence type="ECO:0000313" key="9">
    <source>
        <dbReference type="Proteomes" id="UP000053477"/>
    </source>
</evidence>
<keyword evidence="5 7" id="KW-0804">Transcription</keyword>
<comment type="similarity">
    <text evidence="2 7">Belongs to the Mediator complex subunit 9 family.</text>
</comment>
<reference evidence="8 9" key="1">
    <citation type="submission" date="2015-04" db="EMBL/GenBank/DDBJ databases">
        <title>Complete genome sequence of Schizopora paradoxa KUC8140, a cosmopolitan wood degrader in East Asia.</title>
        <authorList>
            <consortium name="DOE Joint Genome Institute"/>
            <person name="Min B."/>
            <person name="Park H."/>
            <person name="Jang Y."/>
            <person name="Kim J.-J."/>
            <person name="Kim K.H."/>
            <person name="Pangilinan J."/>
            <person name="Lipzen A."/>
            <person name="Riley R."/>
            <person name="Grigoriev I.V."/>
            <person name="Spatafora J.W."/>
            <person name="Choi I.-G."/>
        </authorList>
    </citation>
    <scope>NUCLEOTIDE SEQUENCE [LARGE SCALE GENOMIC DNA]</scope>
    <source>
        <strain evidence="8 9">KUC8140</strain>
    </source>
</reference>
<dbReference type="InterPro" id="IPR011425">
    <property type="entry name" value="Med9"/>
</dbReference>
<evidence type="ECO:0000256" key="7">
    <source>
        <dbReference type="RuleBase" id="RU364145"/>
    </source>
</evidence>
<comment type="subcellular location">
    <subcellularLocation>
        <location evidence="1 7">Nucleus</location>
    </subcellularLocation>
</comment>
<dbReference type="AlphaFoldDB" id="A0A0H2SSF3"/>
<sequence>MAAQSFPDPVFEGLLDKLVKAIETAQSPESTLNQGARQALFQATSEFKDGLAKAKQLANTLPGGELLIEEQEEVIAMLAKLRDTKREQLAYFSKQSLTTSLKQVEASIKLEIDSTASSPQE</sequence>
<evidence type="ECO:0000256" key="3">
    <source>
        <dbReference type="ARBA" id="ARBA00023015"/>
    </source>
</evidence>
<evidence type="ECO:0000256" key="1">
    <source>
        <dbReference type="ARBA" id="ARBA00004123"/>
    </source>
</evidence>
<comment type="subunit">
    <text evidence="7">Component of the Mediator complex.</text>
</comment>
<evidence type="ECO:0000256" key="2">
    <source>
        <dbReference type="ARBA" id="ARBA00008089"/>
    </source>
</evidence>
<keyword evidence="3 7" id="KW-0805">Transcription regulation</keyword>
<dbReference type="Proteomes" id="UP000053477">
    <property type="component" value="Unassembled WGS sequence"/>
</dbReference>
<keyword evidence="6 7" id="KW-0539">Nucleus</keyword>
<protein>
    <recommendedName>
        <fullName evidence="7">Mediator of RNA polymerase II transcription subunit 9</fullName>
    </recommendedName>
    <alternativeName>
        <fullName evidence="7">Mediator complex subunit 9</fullName>
    </alternativeName>
</protein>
<comment type="function">
    <text evidence="7">Component of the Mediator complex, a coactivator involved in the regulated transcription of nearly all RNA polymerase II-dependent genes. Mediator functions as a bridge to convey information from gene-specific regulatory proteins to the basal RNA polymerase II transcription machinery. Mediator is recruited to promoters by direct interactions with regulatory proteins and serves as a scaffold for the assembly of a functional preinitiation complex with RNA polymerase II and the general transcription factors.</text>
</comment>
<dbReference type="OrthoDB" id="2563275at2759"/>
<name>A0A0H2SSF3_9AGAM</name>
<evidence type="ECO:0000256" key="6">
    <source>
        <dbReference type="ARBA" id="ARBA00023242"/>
    </source>
</evidence>
<evidence type="ECO:0000256" key="4">
    <source>
        <dbReference type="ARBA" id="ARBA00023159"/>
    </source>
</evidence>
<gene>
    <name evidence="7" type="primary">MED9</name>
    <name evidence="8" type="ORF">SCHPADRAFT_992156</name>
</gene>
<accession>A0A0H2SSF3</accession>
<evidence type="ECO:0000313" key="8">
    <source>
        <dbReference type="EMBL" id="KLO20036.1"/>
    </source>
</evidence>
<dbReference type="InParanoid" id="A0A0H2SSF3"/>
<organism evidence="8 9">
    <name type="scientific">Schizopora paradoxa</name>
    <dbReference type="NCBI Taxonomy" id="27342"/>
    <lineage>
        <taxon>Eukaryota</taxon>
        <taxon>Fungi</taxon>
        <taxon>Dikarya</taxon>
        <taxon>Basidiomycota</taxon>
        <taxon>Agaricomycotina</taxon>
        <taxon>Agaricomycetes</taxon>
        <taxon>Hymenochaetales</taxon>
        <taxon>Schizoporaceae</taxon>
        <taxon>Schizopora</taxon>
    </lineage>
</organism>
<keyword evidence="4 7" id="KW-0010">Activator</keyword>
<keyword evidence="9" id="KW-1185">Reference proteome</keyword>
<dbReference type="GO" id="GO:0016592">
    <property type="term" value="C:mediator complex"/>
    <property type="evidence" value="ECO:0007669"/>
    <property type="project" value="InterPro"/>
</dbReference>
<dbReference type="GO" id="GO:0003712">
    <property type="term" value="F:transcription coregulator activity"/>
    <property type="evidence" value="ECO:0007669"/>
    <property type="project" value="InterPro"/>
</dbReference>